<gene>
    <name evidence="8" type="ORF">GCM10025868_08410</name>
</gene>
<feature type="transmembrane region" description="Helical" evidence="7">
    <location>
        <begin position="376"/>
        <end position="394"/>
    </location>
</feature>
<keyword evidence="4 7" id="KW-1133">Transmembrane helix</keyword>
<feature type="transmembrane region" description="Helical" evidence="7">
    <location>
        <begin position="76"/>
        <end position="98"/>
    </location>
</feature>
<organism evidence="8 9">
    <name type="scientific">Angustibacter aerolatus</name>
    <dbReference type="NCBI Taxonomy" id="1162965"/>
    <lineage>
        <taxon>Bacteria</taxon>
        <taxon>Bacillati</taxon>
        <taxon>Actinomycetota</taxon>
        <taxon>Actinomycetes</taxon>
        <taxon>Kineosporiales</taxon>
        <taxon>Kineosporiaceae</taxon>
    </lineage>
</organism>
<evidence type="ECO:0000256" key="2">
    <source>
        <dbReference type="ARBA" id="ARBA00022475"/>
    </source>
</evidence>
<dbReference type="CDD" id="cd06173">
    <property type="entry name" value="MFS_MefA_like"/>
    <property type="match status" value="1"/>
</dbReference>
<keyword evidence="3 7" id="KW-0812">Transmembrane</keyword>
<keyword evidence="9" id="KW-1185">Reference proteome</keyword>
<dbReference type="InterPro" id="IPR022324">
    <property type="entry name" value="Bacilysin_exporter_BacE_put"/>
</dbReference>
<evidence type="ECO:0000256" key="6">
    <source>
        <dbReference type="SAM" id="MobiDB-lite"/>
    </source>
</evidence>
<evidence type="ECO:0000256" key="4">
    <source>
        <dbReference type="ARBA" id="ARBA00022989"/>
    </source>
</evidence>
<evidence type="ECO:0000256" key="7">
    <source>
        <dbReference type="SAM" id="Phobius"/>
    </source>
</evidence>
<feature type="compositionally biased region" description="Low complexity" evidence="6">
    <location>
        <begin position="304"/>
        <end position="316"/>
    </location>
</feature>
<feature type="compositionally biased region" description="Basic residues" evidence="6">
    <location>
        <begin position="317"/>
        <end position="343"/>
    </location>
</feature>
<evidence type="ECO:0000313" key="8">
    <source>
        <dbReference type="EMBL" id="GMA85591.1"/>
    </source>
</evidence>
<comment type="subcellular location">
    <subcellularLocation>
        <location evidence="1">Cell membrane</location>
        <topology evidence="1">Multi-pass membrane protein</topology>
    </subcellularLocation>
</comment>
<feature type="transmembrane region" description="Helical" evidence="7">
    <location>
        <begin position="400"/>
        <end position="420"/>
    </location>
</feature>
<sequence>MSEPDPVPSDQDAPTDGVDVERARGGAGWRARFGPLGEPTYRRYWSGQAVSHLGDRMTPVALAFAVLHLGGSATDLGLVVAAGTLPLAVLLLVGGVWADRLERRRVMLGCDLARAVVQALLAALLLSGTARLWHVAVLAAAAGAAQAFFEPAAAGMLPQVVSRERLGQGSALVGLSQNASMIVGPLLAGVLVAIANPGVAIAVDAATFVVSALFLLRLRVARHVAAPRVGFVQEPGCRLARGDVAAVAARGARRLHDLPRDLAPGAARARAGGLAAGLRRPRHVGRDHVGVRRGGGARRRRRAAQPAAASHGLVRPAARRRVGAAGGRRHRPPRLGGGRAHRRVRGLRERALRRLGDDARPAGAGGVAEQGRSFDYFASSVGMPAGFAVVGLVADHVGTRPTMLVAAAVGAAYAVALACAPSVRGLRPAQTDTGSPQPGQVPLPHLPTDPAGAPLDLA</sequence>
<protein>
    <recommendedName>
        <fullName evidence="10">MFS transporter</fullName>
    </recommendedName>
</protein>
<evidence type="ECO:0000256" key="1">
    <source>
        <dbReference type="ARBA" id="ARBA00004651"/>
    </source>
</evidence>
<accession>A0ABQ6JDE3</accession>
<dbReference type="Proteomes" id="UP001157017">
    <property type="component" value="Unassembled WGS sequence"/>
</dbReference>
<dbReference type="EMBL" id="BSUZ01000001">
    <property type="protein sequence ID" value="GMA85591.1"/>
    <property type="molecule type" value="Genomic_DNA"/>
</dbReference>
<feature type="region of interest" description="Disordered" evidence="6">
    <location>
        <begin position="427"/>
        <end position="458"/>
    </location>
</feature>
<feature type="transmembrane region" description="Helical" evidence="7">
    <location>
        <begin position="200"/>
        <end position="218"/>
    </location>
</feature>
<name>A0ABQ6JDE3_9ACTN</name>
<proteinExistence type="predicted"/>
<dbReference type="PRINTS" id="PR01988">
    <property type="entry name" value="EXPORTERBACE"/>
</dbReference>
<dbReference type="InterPro" id="IPR036259">
    <property type="entry name" value="MFS_trans_sf"/>
</dbReference>
<dbReference type="Pfam" id="PF07690">
    <property type="entry name" value="MFS_1"/>
    <property type="match status" value="1"/>
</dbReference>
<dbReference type="PANTHER" id="PTHR23513">
    <property type="entry name" value="INTEGRAL MEMBRANE EFFLUX PROTEIN-RELATED"/>
    <property type="match status" value="1"/>
</dbReference>
<dbReference type="PANTHER" id="PTHR23513:SF11">
    <property type="entry name" value="STAPHYLOFERRIN A TRANSPORTER"/>
    <property type="match status" value="1"/>
</dbReference>
<feature type="region of interest" description="Disordered" evidence="6">
    <location>
        <begin position="286"/>
        <end position="343"/>
    </location>
</feature>
<feature type="region of interest" description="Disordered" evidence="6">
    <location>
        <begin position="1"/>
        <end position="21"/>
    </location>
</feature>
<keyword evidence="5 7" id="KW-0472">Membrane</keyword>
<dbReference type="InterPro" id="IPR011701">
    <property type="entry name" value="MFS"/>
</dbReference>
<dbReference type="Gene3D" id="1.20.1250.20">
    <property type="entry name" value="MFS general substrate transporter like domains"/>
    <property type="match status" value="1"/>
</dbReference>
<evidence type="ECO:0000256" key="3">
    <source>
        <dbReference type="ARBA" id="ARBA00022692"/>
    </source>
</evidence>
<evidence type="ECO:0000256" key="5">
    <source>
        <dbReference type="ARBA" id="ARBA00023136"/>
    </source>
</evidence>
<evidence type="ECO:0008006" key="10">
    <source>
        <dbReference type="Google" id="ProtNLM"/>
    </source>
</evidence>
<reference evidence="9" key="1">
    <citation type="journal article" date="2019" name="Int. J. Syst. Evol. Microbiol.">
        <title>The Global Catalogue of Microorganisms (GCM) 10K type strain sequencing project: providing services to taxonomists for standard genome sequencing and annotation.</title>
        <authorList>
            <consortium name="The Broad Institute Genomics Platform"/>
            <consortium name="The Broad Institute Genome Sequencing Center for Infectious Disease"/>
            <person name="Wu L."/>
            <person name="Ma J."/>
        </authorList>
    </citation>
    <scope>NUCLEOTIDE SEQUENCE [LARGE SCALE GENOMIC DNA]</scope>
    <source>
        <strain evidence="9">NBRC 108730</strain>
    </source>
</reference>
<keyword evidence="2" id="KW-1003">Cell membrane</keyword>
<comment type="caution">
    <text evidence="8">The sequence shown here is derived from an EMBL/GenBank/DDBJ whole genome shotgun (WGS) entry which is preliminary data.</text>
</comment>
<evidence type="ECO:0000313" key="9">
    <source>
        <dbReference type="Proteomes" id="UP001157017"/>
    </source>
</evidence>
<dbReference type="SUPFAM" id="SSF103473">
    <property type="entry name" value="MFS general substrate transporter"/>
    <property type="match status" value="1"/>
</dbReference>